<dbReference type="AlphaFoldDB" id="A0A7J6V240"/>
<protein>
    <submittedName>
        <fullName evidence="1">Uncharacterized protein</fullName>
    </submittedName>
</protein>
<dbReference type="OrthoDB" id="1684399at2759"/>
<dbReference type="EMBL" id="JABWDY010039414">
    <property type="protein sequence ID" value="KAF5178923.1"/>
    <property type="molecule type" value="Genomic_DNA"/>
</dbReference>
<evidence type="ECO:0000313" key="1">
    <source>
        <dbReference type="EMBL" id="KAF5178923.1"/>
    </source>
</evidence>
<sequence length="67" mass="7594">MSVIPTIFGGNRSNVFDPFSLDIWDPFDGFPLTPTPTTVFQPIHAERIKYAKPLHLLALELIGRKQQ</sequence>
<dbReference type="Proteomes" id="UP000554482">
    <property type="component" value="Unassembled WGS sequence"/>
</dbReference>
<gene>
    <name evidence="1" type="ORF">FRX31_031493</name>
</gene>
<organism evidence="1 2">
    <name type="scientific">Thalictrum thalictroides</name>
    <name type="common">Rue-anemone</name>
    <name type="synonym">Anemone thalictroides</name>
    <dbReference type="NCBI Taxonomy" id="46969"/>
    <lineage>
        <taxon>Eukaryota</taxon>
        <taxon>Viridiplantae</taxon>
        <taxon>Streptophyta</taxon>
        <taxon>Embryophyta</taxon>
        <taxon>Tracheophyta</taxon>
        <taxon>Spermatophyta</taxon>
        <taxon>Magnoliopsida</taxon>
        <taxon>Ranunculales</taxon>
        <taxon>Ranunculaceae</taxon>
        <taxon>Thalictroideae</taxon>
        <taxon>Thalictrum</taxon>
    </lineage>
</organism>
<keyword evidence="2" id="KW-1185">Reference proteome</keyword>
<proteinExistence type="predicted"/>
<comment type="caution">
    <text evidence="1">The sequence shown here is derived from an EMBL/GenBank/DDBJ whole genome shotgun (WGS) entry which is preliminary data.</text>
</comment>
<accession>A0A7J6V240</accession>
<reference evidence="1 2" key="1">
    <citation type="submission" date="2020-06" db="EMBL/GenBank/DDBJ databases">
        <title>Transcriptomic and genomic resources for Thalictrum thalictroides and T. hernandezii: Facilitating candidate gene discovery in an emerging model plant lineage.</title>
        <authorList>
            <person name="Arias T."/>
            <person name="Riano-Pachon D.M."/>
            <person name="Di Stilio V.S."/>
        </authorList>
    </citation>
    <scope>NUCLEOTIDE SEQUENCE [LARGE SCALE GENOMIC DNA]</scope>
    <source>
        <strain evidence="2">cv. WT478/WT964</strain>
        <tissue evidence="1">Leaves</tissue>
    </source>
</reference>
<name>A0A7J6V240_THATH</name>
<evidence type="ECO:0000313" key="2">
    <source>
        <dbReference type="Proteomes" id="UP000554482"/>
    </source>
</evidence>